<dbReference type="Gene3D" id="1.10.10.60">
    <property type="entry name" value="Homeodomain-like"/>
    <property type="match status" value="1"/>
</dbReference>
<reference evidence="5 6" key="1">
    <citation type="submission" date="2020-04" db="EMBL/GenBank/DDBJ databases">
        <title>Flammeovirga sp. SR4, a novel species isolated from seawater.</title>
        <authorList>
            <person name="Wang X."/>
        </authorList>
    </citation>
    <scope>NUCLEOTIDE SEQUENCE [LARGE SCALE GENOMIC DNA]</scope>
    <source>
        <strain evidence="5 6">SR4</strain>
    </source>
</reference>
<protein>
    <submittedName>
        <fullName evidence="5">Helix-turn-helix domain-containing protein</fullName>
    </submittedName>
</protein>
<dbReference type="SMART" id="SM00342">
    <property type="entry name" value="HTH_ARAC"/>
    <property type="match status" value="1"/>
</dbReference>
<evidence type="ECO:0000259" key="4">
    <source>
        <dbReference type="PROSITE" id="PS01124"/>
    </source>
</evidence>
<proteinExistence type="predicted"/>
<dbReference type="GO" id="GO:0003700">
    <property type="term" value="F:DNA-binding transcription factor activity"/>
    <property type="evidence" value="ECO:0007669"/>
    <property type="project" value="InterPro"/>
</dbReference>
<dbReference type="SUPFAM" id="SSF46689">
    <property type="entry name" value="Homeodomain-like"/>
    <property type="match status" value="1"/>
</dbReference>
<accession>A0A7X8SR44</accession>
<evidence type="ECO:0000256" key="1">
    <source>
        <dbReference type="ARBA" id="ARBA00023015"/>
    </source>
</evidence>
<dbReference type="GO" id="GO:0043565">
    <property type="term" value="F:sequence-specific DNA binding"/>
    <property type="evidence" value="ECO:0007669"/>
    <property type="project" value="InterPro"/>
</dbReference>
<name>A0A7X8SR44_9BACT</name>
<organism evidence="5 6">
    <name type="scientific">Flammeovirga agarivorans</name>
    <dbReference type="NCBI Taxonomy" id="2726742"/>
    <lineage>
        <taxon>Bacteria</taxon>
        <taxon>Pseudomonadati</taxon>
        <taxon>Bacteroidota</taxon>
        <taxon>Cytophagia</taxon>
        <taxon>Cytophagales</taxon>
        <taxon>Flammeovirgaceae</taxon>
        <taxon>Flammeovirga</taxon>
    </lineage>
</organism>
<dbReference type="InterPro" id="IPR009057">
    <property type="entry name" value="Homeodomain-like_sf"/>
</dbReference>
<keyword evidence="1" id="KW-0805">Transcription regulation</keyword>
<dbReference type="InterPro" id="IPR018060">
    <property type="entry name" value="HTH_AraC"/>
</dbReference>
<evidence type="ECO:0000313" key="6">
    <source>
        <dbReference type="Proteomes" id="UP000585050"/>
    </source>
</evidence>
<dbReference type="RefSeq" id="WP_168885425.1">
    <property type="nucleotide sequence ID" value="NZ_JABAIL010000014.1"/>
</dbReference>
<keyword evidence="6" id="KW-1185">Reference proteome</keyword>
<feature type="domain" description="HTH araC/xylS-type" evidence="4">
    <location>
        <begin position="176"/>
        <end position="274"/>
    </location>
</feature>
<evidence type="ECO:0000256" key="3">
    <source>
        <dbReference type="ARBA" id="ARBA00023163"/>
    </source>
</evidence>
<dbReference type="Pfam" id="PF12833">
    <property type="entry name" value="HTH_18"/>
    <property type="match status" value="1"/>
</dbReference>
<dbReference type="Proteomes" id="UP000585050">
    <property type="component" value="Unassembled WGS sequence"/>
</dbReference>
<dbReference type="PROSITE" id="PS01124">
    <property type="entry name" value="HTH_ARAC_FAMILY_2"/>
    <property type="match status" value="1"/>
</dbReference>
<gene>
    <name evidence="5" type="ORF">HGP29_26160</name>
</gene>
<sequence length="280" mass="33123">MKFLKTTGEYLEIQNFDITSDQTNLFENSEEKLTLIWFTENDNYLTIDGRRYTFMANEIVFLTEFHQIENIRLNKGKILRFNRPFYCILHHETDVGCKGILFFGASSLPKINLTNTDGETLKSLWQVFEHEMKSSDEHQLEMLQMLLKRLLILCTRIMKRQTDLSTIEEDKMTIVKEFNFLVEQHFREKKSVAEYAELLHKSPKTLSNVFKLLGQKKPLQFIQERVLLEARRQIIYTEKSISEIAYELGYEDLQAFSRFFKKTEGSSPSEYRALHTKKVS</sequence>
<keyword evidence="3" id="KW-0804">Transcription</keyword>
<dbReference type="InterPro" id="IPR020449">
    <property type="entry name" value="Tscrpt_reg_AraC-type_HTH"/>
</dbReference>
<dbReference type="AlphaFoldDB" id="A0A7X8SR44"/>
<evidence type="ECO:0000256" key="2">
    <source>
        <dbReference type="ARBA" id="ARBA00023125"/>
    </source>
</evidence>
<dbReference type="PRINTS" id="PR00032">
    <property type="entry name" value="HTHARAC"/>
</dbReference>
<dbReference type="PANTHER" id="PTHR43280">
    <property type="entry name" value="ARAC-FAMILY TRANSCRIPTIONAL REGULATOR"/>
    <property type="match status" value="1"/>
</dbReference>
<comment type="caution">
    <text evidence="5">The sequence shown here is derived from an EMBL/GenBank/DDBJ whole genome shotgun (WGS) entry which is preliminary data.</text>
</comment>
<dbReference type="EMBL" id="JABAIL010000014">
    <property type="protein sequence ID" value="NLR94717.1"/>
    <property type="molecule type" value="Genomic_DNA"/>
</dbReference>
<keyword evidence="2" id="KW-0238">DNA-binding</keyword>
<evidence type="ECO:0000313" key="5">
    <source>
        <dbReference type="EMBL" id="NLR94717.1"/>
    </source>
</evidence>
<dbReference type="PANTHER" id="PTHR43280:SF32">
    <property type="entry name" value="TRANSCRIPTIONAL REGULATORY PROTEIN"/>
    <property type="match status" value="1"/>
</dbReference>